<feature type="compositionally biased region" description="Low complexity" evidence="1">
    <location>
        <begin position="52"/>
        <end position="69"/>
    </location>
</feature>
<dbReference type="InterPro" id="IPR013486">
    <property type="entry name" value="SpoIID/LytB"/>
</dbReference>
<dbReference type="RefSeq" id="WP_248355252.1">
    <property type="nucleotide sequence ID" value="NZ_AP025591.1"/>
</dbReference>
<dbReference type="NCBIfam" id="TIGR02669">
    <property type="entry name" value="SpoIID_LytB"/>
    <property type="match status" value="1"/>
</dbReference>
<dbReference type="Proteomes" id="UP001162891">
    <property type="component" value="Chromosome"/>
</dbReference>
<dbReference type="Pfam" id="PF08486">
    <property type="entry name" value="SpoIID"/>
    <property type="match status" value="1"/>
</dbReference>
<gene>
    <name evidence="3" type="ORF">AMOR_50020</name>
</gene>
<reference evidence="4" key="1">
    <citation type="journal article" date="2022" name="Int. J. Syst. Evol. Microbiol.">
        <title>Anaeromyxobacter oryzae sp. nov., Anaeromyxobacter diazotrophicus sp. nov. and Anaeromyxobacter paludicola sp. nov., isolated from paddy soils.</title>
        <authorList>
            <person name="Itoh H."/>
            <person name="Xu Z."/>
            <person name="Mise K."/>
            <person name="Masuda Y."/>
            <person name="Ushijima N."/>
            <person name="Hayakawa C."/>
            <person name="Shiratori Y."/>
            <person name="Senoo K."/>
        </authorList>
    </citation>
    <scope>NUCLEOTIDE SEQUENCE [LARGE SCALE GENOMIC DNA]</scope>
    <source>
        <strain evidence="4">Red232</strain>
    </source>
</reference>
<keyword evidence="4" id="KW-1185">Reference proteome</keyword>
<name>A0ABM7X2P5_9BACT</name>
<protein>
    <recommendedName>
        <fullName evidence="2">Sporulation stage II protein D amidase enhancer LytB N-terminal domain-containing protein</fullName>
    </recommendedName>
</protein>
<sequence length="648" mass="67337">MSSARLAAILLVVACATGRGPDRAGTGATGNAATANATATASGPGERDSQETTPNANPNANPNATDGAAGTAGGPGPTGHGTRDTGTEKPGTFTGTGTVTGTPSAPTAIGAELPPPLPAPDLPPPPPFADLSDPMELLWGHRLEFAAGGEPLVAIRLMEGQREIAFRPRGPARVLLRGGSAIEVPAGARLRVRARDAVPAVIAWHALLAEAPIAERGRLDAQRASYEARGVRVTTRVIGGVYGIAGRVVDGRRELLLAESDGTEAAARAAVEDVRARTGAFALLHSEIVGRPGGRLELLGDGGAPLGAADAALTVLVQDDAGFVVEGVEHERGPAVRAREDRAYVGRLYVTLDAGGALAAVHGVPLEELLRGLVPSEMPASSPLQALEAQAVTARSNVLAQIGARHLTDPFMLCAEVHCQAYRGDGARTARTDEAVRATRGEALFGKADRTLVDAVYSATCGGHGEDNDKVWGNAPSASLRGRPDLPPEQARRFQGGLEDEARLRAFLADPGPAYCRKPAAARNFRWERRFEPAELDALVAPLGVGRVRALSVRSRGVSGRARLLVVEGDAGAAEVAGELRIRRLLRNLPSAMFVVDRDGDAFVLRGGGWGHGAGMCQWGAVGRAAAGQGYREILRAYYSGAEVARIY</sequence>
<organism evidence="3 4">
    <name type="scientific">Anaeromyxobacter oryzae</name>
    <dbReference type="NCBI Taxonomy" id="2918170"/>
    <lineage>
        <taxon>Bacteria</taxon>
        <taxon>Pseudomonadati</taxon>
        <taxon>Myxococcota</taxon>
        <taxon>Myxococcia</taxon>
        <taxon>Myxococcales</taxon>
        <taxon>Cystobacterineae</taxon>
        <taxon>Anaeromyxobacteraceae</taxon>
        <taxon>Anaeromyxobacter</taxon>
    </lineage>
</organism>
<accession>A0ABM7X2P5</accession>
<feature type="compositionally biased region" description="Low complexity" evidence="1">
    <location>
        <begin position="91"/>
        <end position="102"/>
    </location>
</feature>
<proteinExistence type="predicted"/>
<feature type="compositionally biased region" description="Pro residues" evidence="1">
    <location>
        <begin position="113"/>
        <end position="127"/>
    </location>
</feature>
<feature type="compositionally biased region" description="Low complexity" evidence="1">
    <location>
        <begin position="24"/>
        <end position="41"/>
    </location>
</feature>
<dbReference type="InterPro" id="IPR013693">
    <property type="entry name" value="SpoIID/LytB_N"/>
</dbReference>
<feature type="compositionally biased region" description="Gly residues" evidence="1">
    <location>
        <begin position="70"/>
        <end position="79"/>
    </location>
</feature>
<feature type="region of interest" description="Disordered" evidence="1">
    <location>
        <begin position="19"/>
        <end position="127"/>
    </location>
</feature>
<evidence type="ECO:0000256" key="1">
    <source>
        <dbReference type="SAM" id="MobiDB-lite"/>
    </source>
</evidence>
<dbReference type="EMBL" id="AP025591">
    <property type="protein sequence ID" value="BDG06006.1"/>
    <property type="molecule type" value="Genomic_DNA"/>
</dbReference>
<evidence type="ECO:0000313" key="3">
    <source>
        <dbReference type="EMBL" id="BDG06006.1"/>
    </source>
</evidence>
<feature type="domain" description="Sporulation stage II protein D amidase enhancer LytB N-terminal" evidence="2">
    <location>
        <begin position="356"/>
        <end position="444"/>
    </location>
</feature>
<evidence type="ECO:0000313" key="4">
    <source>
        <dbReference type="Proteomes" id="UP001162891"/>
    </source>
</evidence>
<evidence type="ECO:0000259" key="2">
    <source>
        <dbReference type="Pfam" id="PF08486"/>
    </source>
</evidence>